<feature type="region of interest" description="Disordered" evidence="13">
    <location>
        <begin position="1"/>
        <end position="61"/>
    </location>
</feature>
<dbReference type="Pfam" id="PF00930">
    <property type="entry name" value="DPPIV_N"/>
    <property type="match status" value="1"/>
</dbReference>
<keyword evidence="6 14" id="KW-0812">Transmembrane</keyword>
<evidence type="ECO:0000256" key="6">
    <source>
        <dbReference type="ARBA" id="ARBA00022692"/>
    </source>
</evidence>
<dbReference type="InterPro" id="IPR001375">
    <property type="entry name" value="Peptidase_S9_cat"/>
</dbReference>
<evidence type="ECO:0000256" key="5">
    <source>
        <dbReference type="ARBA" id="ARBA00022670"/>
    </source>
</evidence>
<dbReference type="InterPro" id="IPR050278">
    <property type="entry name" value="Serine_Prot_S9B/DPPIV"/>
</dbReference>
<keyword evidence="12" id="KW-0325">Glycoprotein</keyword>
<dbReference type="GO" id="GO:0006508">
    <property type="term" value="P:proteolysis"/>
    <property type="evidence" value="ECO:0007669"/>
    <property type="project" value="UniProtKB-KW"/>
</dbReference>
<evidence type="ECO:0008006" key="19">
    <source>
        <dbReference type="Google" id="ProtNLM"/>
    </source>
</evidence>
<evidence type="ECO:0000256" key="14">
    <source>
        <dbReference type="SAM" id="Phobius"/>
    </source>
</evidence>
<proteinExistence type="inferred from homology"/>
<evidence type="ECO:0000256" key="3">
    <source>
        <dbReference type="ARBA" id="ARBA00022438"/>
    </source>
</evidence>
<dbReference type="PANTHER" id="PTHR11731:SF200">
    <property type="entry name" value="DIPEPTIDYL PEPTIDASE 10, ISOFORM B"/>
    <property type="match status" value="1"/>
</dbReference>
<organism evidence="17 18">
    <name type="scientific">Hypholoma sublateritium (strain FD-334 SS-4)</name>
    <dbReference type="NCBI Taxonomy" id="945553"/>
    <lineage>
        <taxon>Eukaryota</taxon>
        <taxon>Fungi</taxon>
        <taxon>Dikarya</taxon>
        <taxon>Basidiomycota</taxon>
        <taxon>Agaricomycotina</taxon>
        <taxon>Agaricomycetes</taxon>
        <taxon>Agaricomycetidae</taxon>
        <taxon>Agaricales</taxon>
        <taxon>Agaricineae</taxon>
        <taxon>Strophariaceae</taxon>
        <taxon>Hypholoma</taxon>
    </lineage>
</organism>
<dbReference type="OrthoDB" id="16520at2759"/>
<dbReference type="STRING" id="945553.A0A0D2P289"/>
<evidence type="ECO:0000256" key="7">
    <source>
        <dbReference type="ARBA" id="ARBA00022801"/>
    </source>
</evidence>
<keyword evidence="3" id="KW-0031">Aminopeptidase</keyword>
<dbReference type="EMBL" id="KN817547">
    <property type="protein sequence ID" value="KJA22836.1"/>
    <property type="molecule type" value="Genomic_DNA"/>
</dbReference>
<dbReference type="SUPFAM" id="SSF53474">
    <property type="entry name" value="alpha/beta-Hydrolases"/>
    <property type="match status" value="1"/>
</dbReference>
<feature type="transmembrane region" description="Helical" evidence="14">
    <location>
        <begin position="111"/>
        <end position="134"/>
    </location>
</feature>
<dbReference type="InterPro" id="IPR002469">
    <property type="entry name" value="Peptidase_S9B_N"/>
</dbReference>
<dbReference type="SUPFAM" id="SSF82171">
    <property type="entry name" value="DPP6 N-terminal domain-like"/>
    <property type="match status" value="1"/>
</dbReference>
<dbReference type="Gene3D" id="3.40.50.1820">
    <property type="entry name" value="alpha/beta hydrolase"/>
    <property type="match status" value="1"/>
</dbReference>
<gene>
    <name evidence="17" type="ORF">HYPSUDRAFT_66800</name>
</gene>
<reference evidence="18" key="1">
    <citation type="submission" date="2014-04" db="EMBL/GenBank/DDBJ databases">
        <title>Evolutionary Origins and Diversification of the Mycorrhizal Mutualists.</title>
        <authorList>
            <consortium name="DOE Joint Genome Institute"/>
            <consortium name="Mycorrhizal Genomics Consortium"/>
            <person name="Kohler A."/>
            <person name="Kuo A."/>
            <person name="Nagy L.G."/>
            <person name="Floudas D."/>
            <person name="Copeland A."/>
            <person name="Barry K.W."/>
            <person name="Cichocki N."/>
            <person name="Veneault-Fourrey C."/>
            <person name="LaButti K."/>
            <person name="Lindquist E.A."/>
            <person name="Lipzen A."/>
            <person name="Lundell T."/>
            <person name="Morin E."/>
            <person name="Murat C."/>
            <person name="Riley R."/>
            <person name="Ohm R."/>
            <person name="Sun H."/>
            <person name="Tunlid A."/>
            <person name="Henrissat B."/>
            <person name="Grigoriev I.V."/>
            <person name="Hibbett D.S."/>
            <person name="Martin F."/>
        </authorList>
    </citation>
    <scope>NUCLEOTIDE SEQUENCE [LARGE SCALE GENOMIC DNA]</scope>
    <source>
        <strain evidence="18">FD-334 SS-4</strain>
    </source>
</reference>
<dbReference type="GO" id="GO:0005886">
    <property type="term" value="C:plasma membrane"/>
    <property type="evidence" value="ECO:0007669"/>
    <property type="project" value="TreeGrafter"/>
</dbReference>
<evidence type="ECO:0000256" key="12">
    <source>
        <dbReference type="ARBA" id="ARBA00023180"/>
    </source>
</evidence>
<dbReference type="Proteomes" id="UP000054270">
    <property type="component" value="Unassembled WGS sequence"/>
</dbReference>
<dbReference type="GO" id="GO:0008239">
    <property type="term" value="F:dipeptidyl-peptidase activity"/>
    <property type="evidence" value="ECO:0007669"/>
    <property type="project" value="TreeGrafter"/>
</dbReference>
<keyword evidence="4" id="KW-0926">Vacuole</keyword>
<feature type="region of interest" description="Disordered" evidence="13">
    <location>
        <begin position="76"/>
        <end position="102"/>
    </location>
</feature>
<dbReference type="Pfam" id="PF00326">
    <property type="entry name" value="Peptidase_S9"/>
    <property type="match status" value="1"/>
</dbReference>
<dbReference type="InterPro" id="IPR002471">
    <property type="entry name" value="Pept_S9_AS"/>
</dbReference>
<evidence type="ECO:0000256" key="11">
    <source>
        <dbReference type="ARBA" id="ARBA00023136"/>
    </source>
</evidence>
<keyword evidence="5" id="KW-0645">Protease</keyword>
<dbReference type="PANTHER" id="PTHR11731">
    <property type="entry name" value="PROTEASE FAMILY S9B,C DIPEPTIDYL-PEPTIDASE IV-RELATED"/>
    <property type="match status" value="1"/>
</dbReference>
<keyword evidence="8" id="KW-0720">Serine protease</keyword>
<evidence type="ECO:0000256" key="13">
    <source>
        <dbReference type="SAM" id="MobiDB-lite"/>
    </source>
</evidence>
<dbReference type="OMA" id="MRTPQEN"/>
<dbReference type="GO" id="GO:0004252">
    <property type="term" value="F:serine-type endopeptidase activity"/>
    <property type="evidence" value="ECO:0007669"/>
    <property type="project" value="InterPro"/>
</dbReference>
<dbReference type="PROSITE" id="PS00708">
    <property type="entry name" value="PRO_ENDOPEP_SER"/>
    <property type="match status" value="1"/>
</dbReference>
<dbReference type="FunFam" id="3.40.50.1820:FF:000003">
    <property type="entry name" value="Dipeptidyl peptidase 4"/>
    <property type="match status" value="1"/>
</dbReference>
<dbReference type="MEROPS" id="S09.006"/>
<name>A0A0D2P289_HYPSF</name>
<dbReference type="Gene3D" id="2.140.10.30">
    <property type="entry name" value="Dipeptidylpeptidase IV, N-terminal domain"/>
    <property type="match status" value="1"/>
</dbReference>
<dbReference type="GO" id="GO:0005774">
    <property type="term" value="C:vacuolar membrane"/>
    <property type="evidence" value="ECO:0007669"/>
    <property type="project" value="UniProtKB-SubCell"/>
</dbReference>
<protein>
    <recommendedName>
        <fullName evidence="19">Dipeptidyl aminopeptidase</fullName>
    </recommendedName>
</protein>
<feature type="domain" description="Dipeptidylpeptidase IV N-terminal" evidence="16">
    <location>
        <begin position="218"/>
        <end position="617"/>
    </location>
</feature>
<evidence type="ECO:0000256" key="2">
    <source>
        <dbReference type="ARBA" id="ARBA00006150"/>
    </source>
</evidence>
<dbReference type="GO" id="GO:0004177">
    <property type="term" value="F:aminopeptidase activity"/>
    <property type="evidence" value="ECO:0007669"/>
    <property type="project" value="UniProtKB-KW"/>
</dbReference>
<evidence type="ECO:0000259" key="16">
    <source>
        <dbReference type="Pfam" id="PF00930"/>
    </source>
</evidence>
<evidence type="ECO:0000313" key="18">
    <source>
        <dbReference type="Proteomes" id="UP000054270"/>
    </source>
</evidence>
<keyword evidence="10 14" id="KW-1133">Transmembrane helix</keyword>
<evidence type="ECO:0000256" key="8">
    <source>
        <dbReference type="ARBA" id="ARBA00022825"/>
    </source>
</evidence>
<dbReference type="AlphaFoldDB" id="A0A0D2P289"/>
<feature type="domain" description="Peptidase S9 prolyl oligopeptidase catalytic" evidence="15">
    <location>
        <begin position="704"/>
        <end position="902"/>
    </location>
</feature>
<keyword evidence="11 14" id="KW-0472">Membrane</keyword>
<accession>A0A0D2P289</accession>
<sequence length="908" mass="99480">MQKLGDDAPYSDDAEGTSATTEMRQAKKGFVNPLVTRPSTYYGEGPFDPPSSDSEDEEGPAMRVNVEDDVENVSLLSGRLNGPFSPGRAERGDTSPRRSPGVVQKNSSVRLLAIILISLVCLAAVIGVIAGFAYSGSSYRTPGQQRITMDHIFNGTFWANQPDLNWVAEAGDGVFSLSEGGNIKLVDLKSNTTRNLIATQNVQDEHGNPLGIAQWKLSDDMKYLLVKTDYVKQWRWSGYGNYYVHNIEQKTTYPIIPPSNPPNTAYATWAPTGNAIAFVTGNDLYLLPSAEPDTSPIRVTNTGNSSLFHGVPDWVYEEEIFSSNFALWWAPDSSKIAFLSFDETAVPEFSFPIYNPTEDATAVVPYTTEVTMKYPKPGYNNPLVAVHVFDVARFLDENAASGLTADAETLTLDWSGRHAANDSIIAEVAWVGNSSLIVKEVNRNADDGHVVLFDLGAGGVAARAQGRVVRKLGKNGEQGDDGWIEHEQSIHPVPAGVAAFAGADAYFDIVPTPEGYNHIALFASADSSVPHFLTSGEWEVVGGIAGVDVVKGLVYFKAARPSTERHLYAVPIPGALTQGAVAPVALTDTTKQGYYSARFSPGAAFYVLSYHGPSTPWTKVVDVDRPDLDYVLEANERLANVTAQYEAATVVHSTFENDGFEFNVKEIRPPRMDDSGRTKYPVLFRVYGGPGSQLVDVRFGRDWHDFLACGMQYVVVTVDGRGTGYKGRRVRNPVKGSLGFYETADQVAAAKVWAKKPYVDAKRIGIWGWSYGGFMSAKVVEAHAQIHSLAMAVAPVTSWLLYDSIYTERYMNVPALNAGGYVNASISDVRGFRDVDFLLAHGSGDDNVHYANSAHLLDMFTAGGVRRFRFRMFTDSDHSMWRRGAQREIYEYLTGFVGEKWGKGARRM</sequence>
<keyword evidence="9" id="KW-0735">Signal-anchor</keyword>
<evidence type="ECO:0000256" key="4">
    <source>
        <dbReference type="ARBA" id="ARBA00022554"/>
    </source>
</evidence>
<evidence type="ECO:0000256" key="9">
    <source>
        <dbReference type="ARBA" id="ARBA00022968"/>
    </source>
</evidence>
<keyword evidence="7" id="KW-0378">Hydrolase</keyword>
<evidence type="ECO:0000313" key="17">
    <source>
        <dbReference type="EMBL" id="KJA22836.1"/>
    </source>
</evidence>
<dbReference type="InterPro" id="IPR029058">
    <property type="entry name" value="AB_hydrolase_fold"/>
</dbReference>
<evidence type="ECO:0000256" key="10">
    <source>
        <dbReference type="ARBA" id="ARBA00022989"/>
    </source>
</evidence>
<keyword evidence="18" id="KW-1185">Reference proteome</keyword>
<evidence type="ECO:0000256" key="1">
    <source>
        <dbReference type="ARBA" id="ARBA00004576"/>
    </source>
</evidence>
<evidence type="ECO:0000259" key="15">
    <source>
        <dbReference type="Pfam" id="PF00326"/>
    </source>
</evidence>
<comment type="similarity">
    <text evidence="2">Belongs to the peptidase S9B family.</text>
</comment>
<comment type="subcellular location">
    <subcellularLocation>
        <location evidence="1">Vacuole membrane</location>
        <topology evidence="1">Single-pass type II membrane protein</topology>
    </subcellularLocation>
</comment>